<comment type="pathway">
    <text evidence="11">Bacterial outer membrane biogenesis; LPS lipid A biosynthesis.</text>
</comment>
<evidence type="ECO:0000256" key="12">
    <source>
        <dbReference type="SAM" id="MobiDB-lite"/>
    </source>
</evidence>
<evidence type="ECO:0000256" key="1">
    <source>
        <dbReference type="ARBA" id="ARBA00002056"/>
    </source>
</evidence>
<evidence type="ECO:0000256" key="4">
    <source>
        <dbReference type="ARBA" id="ARBA00020902"/>
    </source>
</evidence>
<evidence type="ECO:0000313" key="14">
    <source>
        <dbReference type="Proteomes" id="UP001296873"/>
    </source>
</evidence>
<feature type="compositionally biased region" description="Basic and acidic residues" evidence="12">
    <location>
        <begin position="388"/>
        <end position="398"/>
    </location>
</feature>
<dbReference type="EC" id="2.4.1.182" evidence="3 11"/>
<dbReference type="HAMAP" id="MF_00392">
    <property type="entry name" value="LpxB"/>
    <property type="match status" value="1"/>
</dbReference>
<comment type="similarity">
    <text evidence="2 11">Belongs to the LpxB family.</text>
</comment>
<dbReference type="Proteomes" id="UP001296873">
    <property type="component" value="Unassembled WGS sequence"/>
</dbReference>
<evidence type="ECO:0000256" key="11">
    <source>
        <dbReference type="HAMAP-Rule" id="MF_00392"/>
    </source>
</evidence>
<dbReference type="NCBIfam" id="TIGR00215">
    <property type="entry name" value="lpxB"/>
    <property type="match status" value="1"/>
</dbReference>
<evidence type="ECO:0000256" key="3">
    <source>
        <dbReference type="ARBA" id="ARBA00012687"/>
    </source>
</evidence>
<keyword evidence="6 11" id="KW-0441">Lipid A biosynthesis</keyword>
<dbReference type="RefSeq" id="WP_200341466.1">
    <property type="nucleotide sequence ID" value="NZ_NRRL01000039.1"/>
</dbReference>
<evidence type="ECO:0000256" key="5">
    <source>
        <dbReference type="ARBA" id="ARBA00022516"/>
    </source>
</evidence>
<dbReference type="Pfam" id="PF02684">
    <property type="entry name" value="LpxB"/>
    <property type="match status" value="1"/>
</dbReference>
<evidence type="ECO:0000256" key="10">
    <source>
        <dbReference type="ARBA" id="ARBA00048975"/>
    </source>
</evidence>
<reference evidence="13 14" key="1">
    <citation type="journal article" date="2020" name="Microorganisms">
        <title>Osmotic Adaptation and Compatible Solute Biosynthesis of Phototrophic Bacteria as Revealed from Genome Analyses.</title>
        <authorList>
            <person name="Imhoff J.F."/>
            <person name="Rahn T."/>
            <person name="Kunzel S."/>
            <person name="Keller A."/>
            <person name="Neulinger S.C."/>
        </authorList>
    </citation>
    <scope>NUCLEOTIDE SEQUENCE [LARGE SCALE GENOMIC DNA]</scope>
    <source>
        <strain evidence="13 14">DSM 9895</strain>
    </source>
</reference>
<evidence type="ECO:0000256" key="2">
    <source>
        <dbReference type="ARBA" id="ARBA00007868"/>
    </source>
</evidence>
<comment type="function">
    <text evidence="1 11">Condensation of UDP-2,3-diacylglucosamine and 2,3-diacylglucosamine-1-phosphate to form lipid A disaccharide, a precursor of lipid A, a phosphorylated glycolipid that anchors the lipopolysaccharide to the outer membrane of the cell.</text>
</comment>
<keyword evidence="5 11" id="KW-0444">Lipid biosynthesis</keyword>
<dbReference type="Gene3D" id="3.40.50.2000">
    <property type="entry name" value="Glycogen Phosphorylase B"/>
    <property type="match status" value="1"/>
</dbReference>
<evidence type="ECO:0000256" key="9">
    <source>
        <dbReference type="ARBA" id="ARBA00023098"/>
    </source>
</evidence>
<feature type="region of interest" description="Disordered" evidence="12">
    <location>
        <begin position="388"/>
        <end position="409"/>
    </location>
</feature>
<keyword evidence="7 11" id="KW-0328">Glycosyltransferase</keyword>
<organism evidence="13 14">
    <name type="scientific">Rhodovibrio sodomensis</name>
    <dbReference type="NCBI Taxonomy" id="1088"/>
    <lineage>
        <taxon>Bacteria</taxon>
        <taxon>Pseudomonadati</taxon>
        <taxon>Pseudomonadota</taxon>
        <taxon>Alphaproteobacteria</taxon>
        <taxon>Rhodospirillales</taxon>
        <taxon>Rhodovibrionaceae</taxon>
        <taxon>Rhodovibrio</taxon>
    </lineage>
</organism>
<accession>A0ABS1DH24</accession>
<dbReference type="SUPFAM" id="SSF53756">
    <property type="entry name" value="UDP-Glycosyltransferase/glycogen phosphorylase"/>
    <property type="match status" value="1"/>
</dbReference>
<evidence type="ECO:0000256" key="8">
    <source>
        <dbReference type="ARBA" id="ARBA00022679"/>
    </source>
</evidence>
<evidence type="ECO:0000313" key="13">
    <source>
        <dbReference type="EMBL" id="MBK1669139.1"/>
    </source>
</evidence>
<proteinExistence type="inferred from homology"/>
<name>A0ABS1DH24_9PROT</name>
<keyword evidence="9 11" id="KW-0443">Lipid metabolism</keyword>
<keyword evidence="14" id="KW-1185">Reference proteome</keyword>
<comment type="catalytic activity">
    <reaction evidence="10 11">
        <text>a lipid X + a UDP-2-N,3-O-bis[(3R)-3-hydroxyacyl]-alpha-D-glucosamine = a lipid A disaccharide + UDP + H(+)</text>
        <dbReference type="Rhea" id="RHEA:67828"/>
        <dbReference type="ChEBI" id="CHEBI:15378"/>
        <dbReference type="ChEBI" id="CHEBI:58223"/>
        <dbReference type="ChEBI" id="CHEBI:137748"/>
        <dbReference type="ChEBI" id="CHEBI:176338"/>
        <dbReference type="ChEBI" id="CHEBI:176343"/>
        <dbReference type="EC" id="2.4.1.182"/>
    </reaction>
</comment>
<dbReference type="PANTHER" id="PTHR30372:SF4">
    <property type="entry name" value="LIPID-A-DISACCHARIDE SYNTHASE, MITOCHONDRIAL-RELATED"/>
    <property type="match status" value="1"/>
</dbReference>
<dbReference type="PANTHER" id="PTHR30372">
    <property type="entry name" value="LIPID-A-DISACCHARIDE SYNTHASE"/>
    <property type="match status" value="1"/>
</dbReference>
<protein>
    <recommendedName>
        <fullName evidence="4 11">Lipid-A-disaccharide synthase</fullName>
        <ecNumber evidence="3 11">2.4.1.182</ecNumber>
    </recommendedName>
</protein>
<evidence type="ECO:0000256" key="6">
    <source>
        <dbReference type="ARBA" id="ARBA00022556"/>
    </source>
</evidence>
<sequence length="409" mass="44200">MTGTTETAAPLIFLIAGEPSGDQLGARLMAELKAETQGRVRFAGVGGERMQAEGLQSLFPMSDLSVMGLAEVLPHLAKILRRMRQTVAAARAARPDAVVTIDSPSFSLRVMRKLAGIGCPRIHYVAPQVWAWKPWRARTMAGYLDHLLALLPFEPPIFEQHGLATSFVGHPVVETAGRTFDADGFRRAHTIPQQAPVICLLPGSRKSEVKRLLPVFEETVVRLADRLPDLHVVLPTVAGVARRVRRATRAWPVPVTVVTGAENRYAAFAAAHAAIAASGTVAVELAVAQVPAVIAYRVNRVTAFLARRLIRVRYVSLPNLVMDRAIQPEMLQQDCTPGKLADALQPLLDDTERRAAYVSACQEAARALGAFGEPPSRKAARIVLREVGEHGQGGDHHNQIRSPASGAGV</sequence>
<dbReference type="InterPro" id="IPR003835">
    <property type="entry name" value="Glyco_trans_19"/>
</dbReference>
<comment type="caution">
    <text evidence="13">The sequence shown here is derived from an EMBL/GenBank/DDBJ whole genome shotgun (WGS) entry which is preliminary data.</text>
</comment>
<gene>
    <name evidence="11" type="primary">lpxB</name>
    <name evidence="13" type="ORF">CKO28_13965</name>
</gene>
<evidence type="ECO:0000256" key="7">
    <source>
        <dbReference type="ARBA" id="ARBA00022676"/>
    </source>
</evidence>
<keyword evidence="8 11" id="KW-0808">Transferase</keyword>
<dbReference type="EMBL" id="NRRL01000039">
    <property type="protein sequence ID" value="MBK1669139.1"/>
    <property type="molecule type" value="Genomic_DNA"/>
</dbReference>